<dbReference type="PANTHER" id="PTHR47938:SF35">
    <property type="entry name" value="PENTATRICOPEPTIDE REPEAT-CONTAINING PROTEIN 4, MITOCHONDRIAL-RELATED"/>
    <property type="match status" value="1"/>
</dbReference>
<evidence type="ECO:0008006" key="6">
    <source>
        <dbReference type="Google" id="ProtNLM"/>
    </source>
</evidence>
<evidence type="ECO:0000256" key="1">
    <source>
        <dbReference type="ARBA" id="ARBA00007626"/>
    </source>
</evidence>
<reference evidence="4 5" key="1">
    <citation type="submission" date="2024-11" db="EMBL/GenBank/DDBJ databases">
        <title>A near-complete genome assembly of Cinchona calisaya.</title>
        <authorList>
            <person name="Lian D.C."/>
            <person name="Zhao X.W."/>
            <person name="Wei L."/>
        </authorList>
    </citation>
    <scope>NUCLEOTIDE SEQUENCE [LARGE SCALE GENOMIC DNA]</scope>
    <source>
        <tissue evidence="4">Nenye</tissue>
    </source>
</reference>
<feature type="repeat" description="PPR" evidence="3">
    <location>
        <begin position="421"/>
        <end position="455"/>
    </location>
</feature>
<dbReference type="EMBL" id="JBJUIK010000003">
    <property type="protein sequence ID" value="KAL3533013.1"/>
    <property type="molecule type" value="Genomic_DNA"/>
</dbReference>
<feature type="repeat" description="PPR" evidence="3">
    <location>
        <begin position="736"/>
        <end position="770"/>
    </location>
</feature>
<feature type="repeat" description="PPR" evidence="3">
    <location>
        <begin position="701"/>
        <end position="735"/>
    </location>
</feature>
<feature type="repeat" description="PPR" evidence="3">
    <location>
        <begin position="630"/>
        <end position="664"/>
    </location>
</feature>
<gene>
    <name evidence="4" type="ORF">ACH5RR_006534</name>
</gene>
<dbReference type="Pfam" id="PF01535">
    <property type="entry name" value="PPR"/>
    <property type="match status" value="5"/>
</dbReference>
<feature type="repeat" description="PPR" evidence="3">
    <location>
        <begin position="875"/>
        <end position="909"/>
    </location>
</feature>
<keyword evidence="2" id="KW-0677">Repeat</keyword>
<name>A0ABD3APL5_9GENT</name>
<dbReference type="PROSITE" id="PS51375">
    <property type="entry name" value="PPR"/>
    <property type="match status" value="10"/>
</dbReference>
<feature type="repeat" description="PPR" evidence="3">
    <location>
        <begin position="247"/>
        <end position="281"/>
    </location>
</feature>
<dbReference type="InterPro" id="IPR002885">
    <property type="entry name" value="PPR_rpt"/>
</dbReference>
<comment type="caution">
    <text evidence="4">The sequence shown here is derived from an EMBL/GenBank/DDBJ whole genome shotgun (WGS) entry which is preliminary data.</text>
</comment>
<proteinExistence type="inferred from homology"/>
<feature type="repeat" description="PPR" evidence="3">
    <location>
        <begin position="386"/>
        <end position="420"/>
    </location>
</feature>
<evidence type="ECO:0000313" key="4">
    <source>
        <dbReference type="EMBL" id="KAL3533013.1"/>
    </source>
</evidence>
<dbReference type="FunFam" id="1.25.40.10:FF:003613">
    <property type="entry name" value="Pentatricopeptide repeat-containing protein At3g23020"/>
    <property type="match status" value="1"/>
</dbReference>
<evidence type="ECO:0000256" key="3">
    <source>
        <dbReference type="PROSITE-ProRule" id="PRU00708"/>
    </source>
</evidence>
<evidence type="ECO:0000313" key="5">
    <source>
        <dbReference type="Proteomes" id="UP001630127"/>
    </source>
</evidence>
<dbReference type="Gene3D" id="1.25.40.10">
    <property type="entry name" value="Tetratricopeptide repeat domain"/>
    <property type="match status" value="5"/>
</dbReference>
<dbReference type="Pfam" id="PF13041">
    <property type="entry name" value="PPR_2"/>
    <property type="match status" value="4"/>
</dbReference>
<feature type="repeat" description="PPR" evidence="3">
    <location>
        <begin position="351"/>
        <end position="385"/>
    </location>
</feature>
<organism evidence="4 5">
    <name type="scientific">Cinchona calisaya</name>
    <dbReference type="NCBI Taxonomy" id="153742"/>
    <lineage>
        <taxon>Eukaryota</taxon>
        <taxon>Viridiplantae</taxon>
        <taxon>Streptophyta</taxon>
        <taxon>Embryophyta</taxon>
        <taxon>Tracheophyta</taxon>
        <taxon>Spermatophyta</taxon>
        <taxon>Magnoliopsida</taxon>
        <taxon>eudicotyledons</taxon>
        <taxon>Gunneridae</taxon>
        <taxon>Pentapetalae</taxon>
        <taxon>asterids</taxon>
        <taxon>lamiids</taxon>
        <taxon>Gentianales</taxon>
        <taxon>Rubiaceae</taxon>
        <taxon>Cinchonoideae</taxon>
        <taxon>Cinchoneae</taxon>
        <taxon>Cinchona</taxon>
    </lineage>
</organism>
<dbReference type="InterPro" id="IPR011990">
    <property type="entry name" value="TPR-like_helical_dom_sf"/>
</dbReference>
<accession>A0ABD3APL5</accession>
<sequence length="942" mass="107556">MASLKLSISLDNNYSCDTSKLSFSVKSFRFLDPFSVSLFSRCLHISGACIVRPFCRLQPIKVSQIDTEVLDSCELNLSDNLVFESNIDVVSESLGSSGEDFNEDLRKGRFNVWKRFRGVKKVKKDSKLRLNLGKYGSKAKGGEKGMITYKKNIVDSLLDDEMELDFDVSNLESELSSDSCNVILKRLESCSDSKALQFFEWMKENGKLEKNLTAYNLIFRVLGRREEWDVAEEMIREIIADSRCGVEYQIFNTLIYACYKRGLIDLGAKWFNMMLENGVRPNVATFGMVMSLYQKGCRVEQAEFAFSKMRKLKIACPSAYSAMITIYTRAVLYDKAEEVIGFLREDKVILNLENWLVLLNAYSQQGKLDEAEKVLLSMQNAGFSPNIIAYNTIITGYGKVSNMAAAQRLFHDLENVGLEPDEATYRSMIEGWGRANNYNEAKWYYAELKKLGLMPNSSNLHTMINLQAKHEDEQGILKTIDDMIMIGCQKPSVLGIILQAYEKAERFDKVPSILKGSLYDHVLKNQTSCSMLVMAFVKNCLISDALKVLKEKQWQDSVFEDNLYHLLICSCKELGNLGNAAKIFSFMPKSDENPNLHIICTMIDIFSTMNQFSKAEILYLKLKESDIKLDMITFSVVIRMYAKSGSPEKACLVLDAMEKQKNIVPDVYLLRDMFRIYQRCGMLDKLQGLYYKTLKAGNIWDQEMYNCIINCCARALPVDELSKLFDEMLRHGFAPNTVTFNVMLDVYGKSGLFKRARKVFWMAKKRGLTDAISYNTMIAAYGQNKDFKNMSSTVKEMQFNEISVSLEAYNCMLDAYGKEGEMEKFRNVLKRMKESSCVSDCYTYNIMINIYGEQGWIEEVSGVLMELKEFASGIDLCGYNTLIKAYGIAGMVEEAVALVKEMRDNGIKPDRITYNNLINALRKNDMFLEAVKWSLWMKQMGL</sequence>
<feature type="repeat" description="PPR" evidence="3">
    <location>
        <begin position="805"/>
        <end position="839"/>
    </location>
</feature>
<dbReference type="PANTHER" id="PTHR47938">
    <property type="entry name" value="RESPIRATORY COMPLEX I CHAPERONE (CIA84), PUTATIVE (AFU_ORTHOLOGUE AFUA_2G06020)-RELATED"/>
    <property type="match status" value="1"/>
</dbReference>
<protein>
    <recommendedName>
        <fullName evidence="6">Pentatricopeptide repeat-containing protein</fullName>
    </recommendedName>
</protein>
<dbReference type="AlphaFoldDB" id="A0ABD3APL5"/>
<feature type="repeat" description="PPR" evidence="3">
    <location>
        <begin position="910"/>
        <end position="942"/>
    </location>
</feature>
<evidence type="ECO:0000256" key="2">
    <source>
        <dbReference type="ARBA" id="ARBA00022737"/>
    </source>
</evidence>
<comment type="similarity">
    <text evidence="1">Belongs to the PPR family. P subfamily.</text>
</comment>
<keyword evidence="5" id="KW-1185">Reference proteome</keyword>
<dbReference type="NCBIfam" id="TIGR00756">
    <property type="entry name" value="PPR"/>
    <property type="match status" value="9"/>
</dbReference>
<dbReference type="Proteomes" id="UP001630127">
    <property type="component" value="Unassembled WGS sequence"/>
</dbReference>